<feature type="transmembrane region" description="Helical" evidence="1">
    <location>
        <begin position="50"/>
        <end position="73"/>
    </location>
</feature>
<sequence>MSTDNDLLLVPTPRRPAPPMQRLRAGISTRFRLPTEDDAPPPSARMLGMAFWAAACVFAGLLPAGRLMIAILFGGPAWYPPTAISIGLAGTALMAAAFGSIHRAHLPWYLLAVATILLSANVTIIYTLL</sequence>
<feature type="transmembrane region" description="Helical" evidence="1">
    <location>
        <begin position="108"/>
        <end position="128"/>
    </location>
</feature>
<dbReference type="Proteomes" id="UP000612899">
    <property type="component" value="Unassembled WGS sequence"/>
</dbReference>
<proteinExistence type="predicted"/>
<evidence type="ECO:0000313" key="3">
    <source>
        <dbReference type="Proteomes" id="UP000612899"/>
    </source>
</evidence>
<gene>
    <name evidence="2" type="ORF">Rhe02_97390</name>
</gene>
<evidence type="ECO:0000313" key="2">
    <source>
        <dbReference type="EMBL" id="GIH11672.1"/>
    </source>
</evidence>
<keyword evidence="3" id="KW-1185">Reference proteome</keyword>
<dbReference type="EMBL" id="BONY01000153">
    <property type="protein sequence ID" value="GIH11672.1"/>
    <property type="molecule type" value="Genomic_DNA"/>
</dbReference>
<keyword evidence="1" id="KW-0812">Transmembrane</keyword>
<dbReference type="AlphaFoldDB" id="A0A8J3QKC2"/>
<evidence type="ECO:0000256" key="1">
    <source>
        <dbReference type="SAM" id="Phobius"/>
    </source>
</evidence>
<dbReference type="RefSeq" id="WP_203915395.1">
    <property type="nucleotide sequence ID" value="NZ_BONY01000153.1"/>
</dbReference>
<protein>
    <submittedName>
        <fullName evidence="2">Uncharacterized protein</fullName>
    </submittedName>
</protein>
<comment type="caution">
    <text evidence="2">The sequence shown here is derived from an EMBL/GenBank/DDBJ whole genome shotgun (WGS) entry which is preliminary data.</text>
</comment>
<feature type="transmembrane region" description="Helical" evidence="1">
    <location>
        <begin position="79"/>
        <end position="101"/>
    </location>
</feature>
<accession>A0A8J3QKC2</accession>
<keyword evidence="1" id="KW-1133">Transmembrane helix</keyword>
<keyword evidence="1" id="KW-0472">Membrane</keyword>
<organism evidence="2 3">
    <name type="scientific">Rhizocola hellebori</name>
    <dbReference type="NCBI Taxonomy" id="1392758"/>
    <lineage>
        <taxon>Bacteria</taxon>
        <taxon>Bacillati</taxon>
        <taxon>Actinomycetota</taxon>
        <taxon>Actinomycetes</taxon>
        <taxon>Micromonosporales</taxon>
        <taxon>Micromonosporaceae</taxon>
        <taxon>Rhizocola</taxon>
    </lineage>
</organism>
<name>A0A8J3QKC2_9ACTN</name>
<reference evidence="2" key="1">
    <citation type="submission" date="2021-01" db="EMBL/GenBank/DDBJ databases">
        <title>Whole genome shotgun sequence of Rhizocola hellebori NBRC 109834.</title>
        <authorList>
            <person name="Komaki H."/>
            <person name="Tamura T."/>
        </authorList>
    </citation>
    <scope>NUCLEOTIDE SEQUENCE</scope>
    <source>
        <strain evidence="2">NBRC 109834</strain>
    </source>
</reference>